<dbReference type="Proteomes" id="UP000701698">
    <property type="component" value="Unassembled WGS sequence"/>
</dbReference>
<name>A0A955LH65_UNCKA</name>
<organism evidence="1 2">
    <name type="scientific">candidate division WWE3 bacterium</name>
    <dbReference type="NCBI Taxonomy" id="2053526"/>
    <lineage>
        <taxon>Bacteria</taxon>
        <taxon>Katanobacteria</taxon>
    </lineage>
</organism>
<gene>
    <name evidence="1" type="ORF">KC571_03375</name>
</gene>
<dbReference type="AlphaFoldDB" id="A0A955LH65"/>
<evidence type="ECO:0000313" key="2">
    <source>
        <dbReference type="Proteomes" id="UP000701698"/>
    </source>
</evidence>
<protein>
    <submittedName>
        <fullName evidence="1">Uncharacterized protein</fullName>
    </submittedName>
</protein>
<comment type="caution">
    <text evidence="1">The sequence shown here is derived from an EMBL/GenBank/DDBJ whole genome shotgun (WGS) entry which is preliminary data.</text>
</comment>
<evidence type="ECO:0000313" key="1">
    <source>
        <dbReference type="EMBL" id="MCA9390421.1"/>
    </source>
</evidence>
<reference evidence="1" key="2">
    <citation type="journal article" date="2021" name="Microbiome">
        <title>Successional dynamics and alternative stable states in a saline activated sludge microbial community over 9 years.</title>
        <authorList>
            <person name="Wang Y."/>
            <person name="Ye J."/>
            <person name="Ju F."/>
            <person name="Liu L."/>
            <person name="Boyd J.A."/>
            <person name="Deng Y."/>
            <person name="Parks D.H."/>
            <person name="Jiang X."/>
            <person name="Yin X."/>
            <person name="Woodcroft B.J."/>
            <person name="Tyson G.W."/>
            <person name="Hugenholtz P."/>
            <person name="Polz M.F."/>
            <person name="Zhang T."/>
        </authorList>
    </citation>
    <scope>NUCLEOTIDE SEQUENCE</scope>
    <source>
        <strain evidence="1">HKST-UBA01</strain>
    </source>
</reference>
<reference evidence="1" key="1">
    <citation type="submission" date="2020-04" db="EMBL/GenBank/DDBJ databases">
        <authorList>
            <person name="Zhang T."/>
        </authorList>
    </citation>
    <scope>NUCLEOTIDE SEQUENCE</scope>
    <source>
        <strain evidence="1">HKST-UBA01</strain>
    </source>
</reference>
<accession>A0A955LH65</accession>
<dbReference type="EMBL" id="JAGQKX010000092">
    <property type="protein sequence ID" value="MCA9390421.1"/>
    <property type="molecule type" value="Genomic_DNA"/>
</dbReference>
<sequence>MMSLFTPQDFESAVEIHPLGDTVEEIVDIIAHHEGAKPAKIVLTCDLLEDKGGYEGYIYLAYVGPTLMTYFVLTNEVSEWWYADFSVDISLIGRLRSKAIGLKSQQYETVQTLRLCLLERHNQKASNFENIIEWMTLKANERYEQVVLPRVKLSTPAAVA</sequence>
<proteinExistence type="predicted"/>